<dbReference type="InterPro" id="IPR036388">
    <property type="entry name" value="WH-like_DNA-bd_sf"/>
</dbReference>
<dbReference type="Pfam" id="PF13545">
    <property type="entry name" value="HTH_Crp_2"/>
    <property type="match status" value="1"/>
</dbReference>
<dbReference type="PROSITE" id="PS50042">
    <property type="entry name" value="CNMP_BINDING_3"/>
    <property type="match status" value="1"/>
</dbReference>
<dbReference type="SUPFAM" id="SSF46785">
    <property type="entry name" value="Winged helix' DNA-binding domain"/>
    <property type="match status" value="1"/>
</dbReference>
<evidence type="ECO:0000313" key="6">
    <source>
        <dbReference type="EMBL" id="REG05539.1"/>
    </source>
</evidence>
<dbReference type="InterPro" id="IPR000595">
    <property type="entry name" value="cNMP-bd_dom"/>
</dbReference>
<dbReference type="Proteomes" id="UP000256388">
    <property type="component" value="Unassembled WGS sequence"/>
</dbReference>
<dbReference type="InterPro" id="IPR014710">
    <property type="entry name" value="RmlC-like_jellyroll"/>
</dbReference>
<dbReference type="SUPFAM" id="SSF51206">
    <property type="entry name" value="cAMP-binding domain-like"/>
    <property type="match status" value="1"/>
</dbReference>
<keyword evidence="7" id="KW-1185">Reference proteome</keyword>
<dbReference type="EMBL" id="QUMS01000005">
    <property type="protein sequence ID" value="REG05539.1"/>
    <property type="molecule type" value="Genomic_DNA"/>
</dbReference>
<gene>
    <name evidence="6" type="ORF">DFR64_2943</name>
</gene>
<dbReference type="Gene3D" id="2.60.120.10">
    <property type="entry name" value="Jelly Rolls"/>
    <property type="match status" value="1"/>
</dbReference>
<name>A0A3E0A4Q1_9CHLR</name>
<dbReference type="InterPro" id="IPR050397">
    <property type="entry name" value="Env_Response_Regulators"/>
</dbReference>
<dbReference type="GO" id="GO:0003677">
    <property type="term" value="F:DNA binding"/>
    <property type="evidence" value="ECO:0007669"/>
    <property type="project" value="UniProtKB-KW"/>
</dbReference>
<dbReference type="InterPro" id="IPR018490">
    <property type="entry name" value="cNMP-bd_dom_sf"/>
</dbReference>
<proteinExistence type="predicted"/>
<dbReference type="CDD" id="cd00038">
    <property type="entry name" value="CAP_ED"/>
    <property type="match status" value="1"/>
</dbReference>
<dbReference type="PANTHER" id="PTHR24567:SF74">
    <property type="entry name" value="HTH-TYPE TRANSCRIPTIONAL REGULATOR ARCR"/>
    <property type="match status" value="1"/>
</dbReference>
<evidence type="ECO:0000259" key="4">
    <source>
        <dbReference type="PROSITE" id="PS50042"/>
    </source>
</evidence>
<evidence type="ECO:0000256" key="3">
    <source>
        <dbReference type="ARBA" id="ARBA00023163"/>
    </source>
</evidence>
<dbReference type="AlphaFoldDB" id="A0A3E0A4Q1"/>
<keyword evidence="1" id="KW-0805">Transcription regulation</keyword>
<evidence type="ECO:0000313" key="7">
    <source>
        <dbReference type="Proteomes" id="UP000256388"/>
    </source>
</evidence>
<reference evidence="6 7" key="1">
    <citation type="submission" date="2018-08" db="EMBL/GenBank/DDBJ databases">
        <title>Genomic Encyclopedia of Type Strains, Phase IV (KMG-IV): sequencing the most valuable type-strain genomes for metagenomic binning, comparative biology and taxonomic classification.</title>
        <authorList>
            <person name="Goeker M."/>
        </authorList>
    </citation>
    <scope>NUCLEOTIDE SEQUENCE [LARGE SCALE GENOMIC DNA]</scope>
    <source>
        <strain evidence="6 7">DSM 23923</strain>
    </source>
</reference>
<feature type="domain" description="Cyclic nucleotide-binding" evidence="4">
    <location>
        <begin position="10"/>
        <end position="131"/>
    </location>
</feature>
<evidence type="ECO:0000256" key="1">
    <source>
        <dbReference type="ARBA" id="ARBA00023015"/>
    </source>
</evidence>
<evidence type="ECO:0000256" key="2">
    <source>
        <dbReference type="ARBA" id="ARBA00023125"/>
    </source>
</evidence>
<evidence type="ECO:0000259" key="5">
    <source>
        <dbReference type="PROSITE" id="PS51063"/>
    </source>
</evidence>
<accession>A0A3E0A4Q1</accession>
<dbReference type="SMART" id="SM00419">
    <property type="entry name" value="HTH_CRP"/>
    <property type="match status" value="1"/>
</dbReference>
<comment type="caution">
    <text evidence="6">The sequence shown here is derived from an EMBL/GenBank/DDBJ whole genome shotgun (WGS) entry which is preliminary data.</text>
</comment>
<keyword evidence="2" id="KW-0238">DNA-binding</keyword>
<dbReference type="Gene3D" id="1.10.10.10">
    <property type="entry name" value="Winged helix-like DNA-binding domain superfamily/Winged helix DNA-binding domain"/>
    <property type="match status" value="1"/>
</dbReference>
<dbReference type="Pfam" id="PF00027">
    <property type="entry name" value="cNMP_binding"/>
    <property type="match status" value="1"/>
</dbReference>
<organism evidence="6 7">
    <name type="scientific">Pelolinea submarina</name>
    <dbReference type="NCBI Taxonomy" id="913107"/>
    <lineage>
        <taxon>Bacteria</taxon>
        <taxon>Bacillati</taxon>
        <taxon>Chloroflexota</taxon>
        <taxon>Anaerolineae</taxon>
        <taxon>Anaerolineales</taxon>
        <taxon>Anaerolineaceae</taxon>
        <taxon>Pelolinea</taxon>
    </lineage>
</organism>
<feature type="domain" description="HTH crp-type" evidence="5">
    <location>
        <begin position="145"/>
        <end position="212"/>
    </location>
</feature>
<dbReference type="InterPro" id="IPR012318">
    <property type="entry name" value="HTH_CRP"/>
</dbReference>
<dbReference type="SMART" id="SM00100">
    <property type="entry name" value="cNMP"/>
    <property type="match status" value="1"/>
</dbReference>
<dbReference type="PROSITE" id="PS51063">
    <property type="entry name" value="HTH_CRP_2"/>
    <property type="match status" value="1"/>
</dbReference>
<sequence length="222" mass="25120">MDIDFAAIEIFRDLPADMITAIEGFSQLKLVPPDTPILWAGMECTAVYFILEGRVDITRLSIQGREQVLERLGKGEAFNLVPVFLGKPLNPADAKTIGPAELLVIGREDFLRLLDRYPVLMHALAAYLAKRLLSMVGLAERLALFPVRQHLAAFLINQADAVGEDVARYWTQEDIARRLGTVRDVVGRTLRRFEQEGLIRFQREHIQLLDREKLQSLADGRE</sequence>
<dbReference type="PANTHER" id="PTHR24567">
    <property type="entry name" value="CRP FAMILY TRANSCRIPTIONAL REGULATORY PROTEIN"/>
    <property type="match status" value="1"/>
</dbReference>
<protein>
    <submittedName>
        <fullName evidence="6">CRP/FNR family transcriptional regulator</fullName>
    </submittedName>
</protein>
<dbReference type="InterPro" id="IPR036390">
    <property type="entry name" value="WH_DNA-bd_sf"/>
</dbReference>
<keyword evidence="3" id="KW-0804">Transcription</keyword>
<dbReference type="GO" id="GO:0005829">
    <property type="term" value="C:cytosol"/>
    <property type="evidence" value="ECO:0007669"/>
    <property type="project" value="TreeGrafter"/>
</dbReference>
<dbReference type="GO" id="GO:0003700">
    <property type="term" value="F:DNA-binding transcription factor activity"/>
    <property type="evidence" value="ECO:0007669"/>
    <property type="project" value="TreeGrafter"/>
</dbReference>